<name>D9ZHD9_HYPPE</name>
<feature type="compositionally biased region" description="Low complexity" evidence="5">
    <location>
        <begin position="782"/>
        <end position="796"/>
    </location>
</feature>
<evidence type="ECO:0000256" key="4">
    <source>
        <dbReference type="ARBA" id="ARBA00022801"/>
    </source>
</evidence>
<accession>D9ZHD9</accession>
<feature type="compositionally biased region" description="Polar residues" evidence="5">
    <location>
        <begin position="766"/>
        <end position="781"/>
    </location>
</feature>
<dbReference type="InterPro" id="IPR043502">
    <property type="entry name" value="DNA/RNA_pol_sf"/>
</dbReference>
<feature type="region of interest" description="Disordered" evidence="5">
    <location>
        <begin position="766"/>
        <end position="796"/>
    </location>
</feature>
<dbReference type="InterPro" id="IPR036397">
    <property type="entry name" value="RNaseH_sf"/>
</dbReference>
<feature type="domain" description="Integrase catalytic" evidence="6">
    <location>
        <begin position="472"/>
        <end position="631"/>
    </location>
</feature>
<dbReference type="InterPro" id="IPR012337">
    <property type="entry name" value="RNaseH-like_sf"/>
</dbReference>
<dbReference type="Pfam" id="PF07727">
    <property type="entry name" value="RVT_2"/>
    <property type="match status" value="1"/>
</dbReference>
<gene>
    <name evidence="7" type="primary">RT4</name>
</gene>
<dbReference type="InterPro" id="IPR054722">
    <property type="entry name" value="PolX-like_BBD"/>
</dbReference>
<dbReference type="GO" id="GO:0004190">
    <property type="term" value="F:aspartic-type endopeptidase activity"/>
    <property type="evidence" value="ECO:0007669"/>
    <property type="project" value="UniProtKB-KW"/>
</dbReference>
<dbReference type="GO" id="GO:0003676">
    <property type="term" value="F:nucleic acid binding"/>
    <property type="evidence" value="ECO:0007669"/>
    <property type="project" value="InterPro"/>
</dbReference>
<dbReference type="Pfam" id="PF25597">
    <property type="entry name" value="SH3_retrovirus"/>
    <property type="match status" value="1"/>
</dbReference>
<dbReference type="InterPro" id="IPR039537">
    <property type="entry name" value="Retrotran_Ty1/copia-like"/>
</dbReference>
<dbReference type="Pfam" id="PF00665">
    <property type="entry name" value="rve"/>
    <property type="match status" value="1"/>
</dbReference>
<keyword evidence="3" id="KW-0064">Aspartyl protease</keyword>
<protein>
    <submittedName>
        <fullName evidence="7">Retrotransposon 4 protein</fullName>
    </submittedName>
</protein>
<dbReference type="PROSITE" id="PS50994">
    <property type="entry name" value="INTEGRASE"/>
    <property type="match status" value="1"/>
</dbReference>
<dbReference type="GO" id="GO:0006508">
    <property type="term" value="P:proteolysis"/>
    <property type="evidence" value="ECO:0007669"/>
    <property type="project" value="UniProtKB-KW"/>
</dbReference>
<evidence type="ECO:0000256" key="1">
    <source>
        <dbReference type="ARBA" id="ARBA00022670"/>
    </source>
</evidence>
<dbReference type="SUPFAM" id="SSF53098">
    <property type="entry name" value="Ribonuclease H-like"/>
    <property type="match status" value="1"/>
</dbReference>
<proteinExistence type="predicted"/>
<dbReference type="InterPro" id="IPR013103">
    <property type="entry name" value="RVT_2"/>
</dbReference>
<evidence type="ECO:0000256" key="3">
    <source>
        <dbReference type="ARBA" id="ARBA00022750"/>
    </source>
</evidence>
<sequence length="1347" mass="151896">MANPAVSSSDAASNSSGMSQLKKLTEFEGNTGLKITTVIFYGSNYLSWSNAIDIALCGRGRIGFIDGSFPPPESTATDYAEWRMNDRLVMSWLINSIDTKLHSLFNFSILNSAELPPLNVVCARIQKEETRKKVFSSYQKEKGHDESSAFNSTTDPSANAAKRFINSRGASTKGHGGGRTGRTGILCEYCGKTGHPKEKCWILHPHLKQQFQKERNQNENSNAFSVSITDSATSSSSAIDELALRLLKHLKRSQEVQQSNNKSLKTPSEGTQLQSHSAFALHVQGIHCNQKNIWIIDSGANDHMTHNSSILTNVSQSENCFIQVANGAKIPVKGSGKIKFFQNSIDQDSLLVPKLSNNLLSISKLTKDLNCVAIFSANKVEFQDCLTRTKIGEGSLKNGLYVLEQCSNALAAHSELSSSDLWHLRLGHPSHSVLLQLFPKITSSKVVCDSCELAKNYRSSFVCSDSVYNECFQLVHSDVWSAPKSSYDSFSYFVTFIDHHSRSTWIYLLKHKHEVFSVFKEFHNLVRNQFDKKIKILRTDNGTKYMGGFKDYLKKFGIIHQTTCVYTPQQNGVAERKNRHLLNVARAMMFKMNVKKRFWSDAVLTACHLINRIPSATTSGLAPIEILLNKKPDLSYLRVFGCCCFVHVPAGKRDKLDKRAVKCIFLGYSRNQKGYRCFDPESGQRFISRDVRFIEDQAFFCNDKEYNSQGELFDQLSNSSLYPGSVNLFFDGAGHQLSADHEESADNTNSSPTDAINLRNFENCSSESELGSNGIHEQNQVSDSSESDSTNCSNDCDSTVQEQINIPGDINLKRSSRTKFQNCKLKEYETYCCAYPIENYISYANIKPSYQAYISKLDNLHEPTKFEDAVKIEAWRKAMNEELDALERNQTWTVVELPHNKKAIDSKWIYKIKQNADGSIERYKARLVSKCFTQTHGVDYGETFAPVAKMNTIRILVSVAINQGWIMEHMDVKNAFLQGNLQEEVYLNLPQGLKIHTPGKVCKLNKAIYGLKQSPRAWYVKLSGELMNLGFKKCYSDSSLFVLNKPEGKVIILVYVDDILITGSNKGMIDDLKLQLHNRFDIKDLGKLKYFLGVEFAYLSKGVFMGQRKYVLDLLKESGKLKSKPVSTLIETNFNVPKDSPLIADVHRFQRMVGRLIYLTITRPDITFAVSLISRAMHKPQEFHIQIMDRILRYLKTTLGKGILMRSNGNLFVHGFADASYAAKADLRKSTTGYCVFVGNNPVVWRPKKQSVVSRSSTEAEYRAMSSATSEIVWVRSVLQELQFNIPCPMNLFCDNVAAIHIATNPVFHERTKHIEVDCHFIRDKVGLLQPPILVVMNKPLMCLLRL</sequence>
<evidence type="ECO:0000259" key="6">
    <source>
        <dbReference type="PROSITE" id="PS50994"/>
    </source>
</evidence>
<keyword evidence="4" id="KW-0378">Hydrolase</keyword>
<dbReference type="Pfam" id="PF22936">
    <property type="entry name" value="Pol_BBD"/>
    <property type="match status" value="1"/>
</dbReference>
<dbReference type="PANTHER" id="PTHR42648:SF28">
    <property type="entry name" value="TRANSPOSON-ENCODED PROTEIN WITH RIBONUCLEASE H-LIKE AND RETROVIRUS ZINC FINGER-LIKE DOMAINS"/>
    <property type="match status" value="1"/>
</dbReference>
<dbReference type="EMBL" id="HM061166">
    <property type="protein sequence ID" value="ADK92880.1"/>
    <property type="molecule type" value="Genomic_DNA"/>
</dbReference>
<dbReference type="GO" id="GO:0015074">
    <property type="term" value="P:DNA integration"/>
    <property type="evidence" value="ECO:0007669"/>
    <property type="project" value="InterPro"/>
</dbReference>
<dbReference type="InterPro" id="IPR025724">
    <property type="entry name" value="GAG-pre-integrase_dom"/>
</dbReference>
<keyword evidence="2" id="KW-0479">Metal-binding</keyword>
<dbReference type="GO" id="GO:0046872">
    <property type="term" value="F:metal ion binding"/>
    <property type="evidence" value="ECO:0007669"/>
    <property type="project" value="UniProtKB-KW"/>
</dbReference>
<dbReference type="InterPro" id="IPR001584">
    <property type="entry name" value="Integrase_cat-core"/>
</dbReference>
<evidence type="ECO:0000313" key="7">
    <source>
        <dbReference type="EMBL" id="ADK92880.1"/>
    </source>
</evidence>
<dbReference type="CDD" id="cd09272">
    <property type="entry name" value="RNase_HI_RT_Ty1"/>
    <property type="match status" value="1"/>
</dbReference>
<dbReference type="InterPro" id="IPR029472">
    <property type="entry name" value="Copia-like_N"/>
</dbReference>
<keyword evidence="1" id="KW-0645">Protease</keyword>
<dbReference type="PANTHER" id="PTHR42648">
    <property type="entry name" value="TRANSPOSASE, PUTATIVE-RELATED"/>
    <property type="match status" value="1"/>
</dbReference>
<dbReference type="InterPro" id="IPR057670">
    <property type="entry name" value="SH3_retrovirus"/>
</dbReference>
<dbReference type="Pfam" id="PF14244">
    <property type="entry name" value="Retrotran_gag_3"/>
    <property type="match status" value="1"/>
</dbReference>
<organism evidence="7">
    <name type="scientific">Hypericum perforatum</name>
    <name type="common">St. John's wort</name>
    <dbReference type="NCBI Taxonomy" id="65561"/>
    <lineage>
        <taxon>Eukaryota</taxon>
        <taxon>Viridiplantae</taxon>
        <taxon>Streptophyta</taxon>
        <taxon>Embryophyta</taxon>
        <taxon>Tracheophyta</taxon>
        <taxon>Spermatophyta</taxon>
        <taxon>Magnoliopsida</taxon>
        <taxon>eudicotyledons</taxon>
        <taxon>Gunneridae</taxon>
        <taxon>Pentapetalae</taxon>
        <taxon>rosids</taxon>
        <taxon>fabids</taxon>
        <taxon>Malpighiales</taxon>
        <taxon>Hypericaceae</taxon>
        <taxon>Hypericeae</taxon>
        <taxon>Hypericum</taxon>
    </lineage>
</organism>
<dbReference type="SUPFAM" id="SSF56672">
    <property type="entry name" value="DNA/RNA polymerases"/>
    <property type="match status" value="1"/>
</dbReference>
<evidence type="ECO:0000256" key="5">
    <source>
        <dbReference type="SAM" id="MobiDB-lite"/>
    </source>
</evidence>
<evidence type="ECO:0000256" key="2">
    <source>
        <dbReference type="ARBA" id="ARBA00022723"/>
    </source>
</evidence>
<dbReference type="Pfam" id="PF13976">
    <property type="entry name" value="gag_pre-integrs"/>
    <property type="match status" value="1"/>
</dbReference>
<reference evidence="7" key="1">
    <citation type="journal article" date="2010" name="Plant J.">
        <title>Identification and genetic analysis of the APOSPORY locus in Hypericum perforatum L.</title>
        <authorList>
            <person name="Schallau A."/>
            <person name="Arzenton F."/>
            <person name="Johnston A.J."/>
            <person name="Hahnel U."/>
            <person name="Koszegi D."/>
            <person name="Blattner F.R."/>
            <person name="Altschmied L."/>
            <person name="Haberer G."/>
            <person name="Barcaccia G."/>
            <person name="Baumlein H."/>
        </authorList>
    </citation>
    <scope>NUCLEOTIDE SEQUENCE</scope>
</reference>
<dbReference type="Gene3D" id="3.30.420.10">
    <property type="entry name" value="Ribonuclease H-like superfamily/Ribonuclease H"/>
    <property type="match status" value="1"/>
</dbReference>